<organism evidence="2 3">
    <name type="scientific">Microbotryum silenes-dioicae</name>
    <dbReference type="NCBI Taxonomy" id="796604"/>
    <lineage>
        <taxon>Eukaryota</taxon>
        <taxon>Fungi</taxon>
        <taxon>Dikarya</taxon>
        <taxon>Basidiomycota</taxon>
        <taxon>Pucciniomycotina</taxon>
        <taxon>Microbotryomycetes</taxon>
        <taxon>Microbotryales</taxon>
        <taxon>Microbotryaceae</taxon>
        <taxon>Microbotryum</taxon>
    </lineage>
</organism>
<evidence type="ECO:0000313" key="3">
    <source>
        <dbReference type="Proteomes" id="UP000249464"/>
    </source>
</evidence>
<evidence type="ECO:0000259" key="1">
    <source>
        <dbReference type="Pfam" id="PF03644"/>
    </source>
</evidence>
<dbReference type="Pfam" id="PF03644">
    <property type="entry name" value="Glyco_hydro_85"/>
    <property type="match status" value="1"/>
</dbReference>
<reference evidence="2 3" key="1">
    <citation type="submission" date="2016-11" db="EMBL/GenBank/DDBJ databases">
        <authorList>
            <person name="Jaros S."/>
            <person name="Januszkiewicz K."/>
            <person name="Wedrychowicz H."/>
        </authorList>
    </citation>
    <scope>NUCLEOTIDE SEQUENCE [LARGE SCALE GENOMIC DNA]</scope>
</reference>
<dbReference type="EMBL" id="FQNC01000048">
    <property type="protein sequence ID" value="SGY80015.1"/>
    <property type="molecule type" value="Genomic_DNA"/>
</dbReference>
<gene>
    <name evidence="2" type="primary">BQ5605_C008g05284</name>
    <name evidence="2" type="ORF">BQ5605_C008G05284</name>
</gene>
<evidence type="ECO:0000313" key="2">
    <source>
        <dbReference type="EMBL" id="SGY80015.1"/>
    </source>
</evidence>
<dbReference type="InterPro" id="IPR005201">
    <property type="entry name" value="TIM_ENGase"/>
</dbReference>
<dbReference type="GO" id="GO:0033925">
    <property type="term" value="F:mannosyl-glycoprotein endo-beta-N-acetylglucosaminidase activity"/>
    <property type="evidence" value="ECO:0007669"/>
    <property type="project" value="UniProtKB-EC"/>
</dbReference>
<dbReference type="AlphaFoldDB" id="A0A2X0P856"/>
<dbReference type="Proteomes" id="UP000249464">
    <property type="component" value="Unassembled WGS sequence"/>
</dbReference>
<dbReference type="InterPro" id="IPR032979">
    <property type="entry name" value="ENGase"/>
</dbReference>
<dbReference type="PANTHER" id="PTHR13246:SF1">
    <property type="entry name" value="CYTOSOLIC ENDO-BETA-N-ACETYLGLUCOSAMINIDASE"/>
    <property type="match status" value="1"/>
</dbReference>
<name>A0A2X0P856_9BASI</name>
<accession>A0A2X0P856</accession>
<protein>
    <submittedName>
        <fullName evidence="2">BQ5605_C008g05284 protein</fullName>
    </submittedName>
</protein>
<dbReference type="Gene3D" id="2.60.120.260">
    <property type="entry name" value="Galactose-binding domain-like"/>
    <property type="match status" value="1"/>
</dbReference>
<feature type="domain" description="Cytosolic endo-beta-N-acetylglucosaminidase TIM barrel" evidence="1">
    <location>
        <begin position="70"/>
        <end position="448"/>
    </location>
</feature>
<keyword evidence="3" id="KW-1185">Reference proteome</keyword>
<dbReference type="PANTHER" id="PTHR13246">
    <property type="entry name" value="ENDO BETA N-ACETYLGLUCOSAMINIDASE"/>
    <property type="match status" value="1"/>
</dbReference>
<dbReference type="Gene3D" id="3.20.20.80">
    <property type="entry name" value="Glycosidases"/>
    <property type="match status" value="1"/>
</dbReference>
<sequence length="707" mass="77741">MRTPAAGPLVEDATHQSPAFFSSLADFAEDRQRPKSPLKPIPYTFPKAGSDTAGKHRFSVCHDYGGGYSERDDKRGYTFHWWHLLDSFVYSTSPSLHSFAHHRLSPPPRAWTRAAHRHGVKMLGTFIFEGDEGAQDLLKLLGHSNEGGVPRFTAASLSTASLSYADSLIDMCVEQSFEGWLINVEVPFVVGHETEQMQVMVLWLQYLKKQARSRIGPQSMIMWYDAVNLLGVEWQNELNEYTLPFFKVADLIFLNYWWREKEIEDTTTQVAEKSSMIEMDQVYFGLDVWGRGQFGGGGFDSWIALDLLDRVTKSSLHKVSAGSSPNAVYSVALFAPGWTVESLGHDLTNPKGYSEWFADDAHLWIGTPRLPDAPTPLAPVGKREETALVAPAAIDNANRTAQLTSLASALDTSLDQSFKPLSNYARDQNRPPSDLNGSFWTCFSRGSGFGFFIDGKKKATWDKGWTDLNMTFPFPCLAIPSTQEAIKTDLVEDEAWFGLCALNIESTRSETIQVPISATDIPLSKVHGARIKFMWKESSSPLQAELGLFATDAHGPLRLGDLKSSEGAEGWHAVSAQIESDVDTRITSCGVEVPGGSRILVGSISILAGDGSIAVTPSITGVQWASSGERIEWQIDGANPSDDCWTPALLALMYIVWYTRDGEEPELLGATSDEFFALKRSDFPDTTGRVGVQAIAIDGTLGPMALG</sequence>
<dbReference type="STRING" id="796604.A0A2X0P856"/>
<dbReference type="GO" id="GO:0005829">
    <property type="term" value="C:cytosol"/>
    <property type="evidence" value="ECO:0007669"/>
    <property type="project" value="UniProtKB-SubCell"/>
</dbReference>
<proteinExistence type="predicted"/>